<dbReference type="EMBL" id="JACCBN010000001">
    <property type="protein sequence ID" value="NYD34988.1"/>
    <property type="molecule type" value="Genomic_DNA"/>
</dbReference>
<keyword evidence="2" id="KW-1185">Reference proteome</keyword>
<evidence type="ECO:0000313" key="2">
    <source>
        <dbReference type="Proteomes" id="UP000535890"/>
    </source>
</evidence>
<evidence type="ECO:0000313" key="1">
    <source>
        <dbReference type="EMBL" id="NYD34988.1"/>
    </source>
</evidence>
<sequence length="157" mass="16480">MRVEAVVPAWMLADGEYVGLAPGDPVHTGFALAVTATSPGAAETFDQAPDRPGLTTVAGRTATVGRSTVLVGGPWTLALFTAGRVPAGVELLVEGWLTVEPYLWAPDGELARDRPEGRVGWTVARVRMVGDAAEDLDRLPGETGVDPDAAYVLDLTR</sequence>
<comment type="caution">
    <text evidence="1">The sequence shown here is derived from an EMBL/GenBank/DDBJ whole genome shotgun (WGS) entry which is preliminary data.</text>
</comment>
<accession>A0A7Y9J4E3</accession>
<dbReference type="Proteomes" id="UP000535890">
    <property type="component" value="Unassembled WGS sequence"/>
</dbReference>
<organism evidence="1 2">
    <name type="scientific">Actinomycetospora corticicola</name>
    <dbReference type="NCBI Taxonomy" id="663602"/>
    <lineage>
        <taxon>Bacteria</taxon>
        <taxon>Bacillati</taxon>
        <taxon>Actinomycetota</taxon>
        <taxon>Actinomycetes</taxon>
        <taxon>Pseudonocardiales</taxon>
        <taxon>Pseudonocardiaceae</taxon>
        <taxon>Actinomycetospora</taxon>
    </lineage>
</organism>
<dbReference type="AlphaFoldDB" id="A0A7Y9J4E3"/>
<dbReference type="RefSeq" id="WP_179792887.1">
    <property type="nucleotide sequence ID" value="NZ_BAABHP010000004.1"/>
</dbReference>
<name>A0A7Y9J4E3_9PSEU</name>
<proteinExistence type="predicted"/>
<protein>
    <submittedName>
        <fullName evidence="1">Uncharacterized protein</fullName>
    </submittedName>
</protein>
<gene>
    <name evidence="1" type="ORF">BJ983_001090</name>
</gene>
<reference evidence="1 2" key="1">
    <citation type="submission" date="2020-07" db="EMBL/GenBank/DDBJ databases">
        <title>Sequencing the genomes of 1000 actinobacteria strains.</title>
        <authorList>
            <person name="Klenk H.-P."/>
        </authorList>
    </citation>
    <scope>NUCLEOTIDE SEQUENCE [LARGE SCALE GENOMIC DNA]</scope>
    <source>
        <strain evidence="1 2">DSM 45772</strain>
    </source>
</reference>